<dbReference type="Proteomes" id="UP000002964">
    <property type="component" value="Unassembled WGS sequence"/>
</dbReference>
<reference evidence="2" key="1">
    <citation type="submission" date="2011-06" db="EMBL/GenBank/DDBJ databases">
        <authorList>
            <consortium name="US DOE Joint Genome Institute (JGI-PGF)"/>
            <person name="Lucas S."/>
            <person name="Han J."/>
            <person name="Lapidus A."/>
            <person name="Cheng J.-F."/>
            <person name="Goodwin L."/>
            <person name="Pitluck S."/>
            <person name="Peters L."/>
            <person name="Land M.L."/>
            <person name="Hauser L."/>
            <person name="Vogl K."/>
            <person name="Liu Z."/>
            <person name="Overmann J."/>
            <person name="Frigaard N.-U."/>
            <person name="Bryant D.A."/>
            <person name="Woyke T.J."/>
        </authorList>
    </citation>
    <scope>NUCLEOTIDE SEQUENCE [LARGE SCALE GENOMIC DNA]</scope>
    <source>
        <strain evidence="2">970</strain>
    </source>
</reference>
<protein>
    <recommendedName>
        <fullName evidence="3">DUF2281 domain-containing protein</fullName>
    </recommendedName>
</protein>
<dbReference type="EMBL" id="JH603170">
    <property type="protein sequence ID" value="EIC19810.1"/>
    <property type="molecule type" value="Genomic_DNA"/>
</dbReference>
<gene>
    <name evidence="1" type="ORF">Thi970DRAFT_03413</name>
</gene>
<dbReference type="eggNOG" id="ENOG502ZPQS">
    <property type="taxonomic scope" value="Bacteria"/>
</dbReference>
<proteinExistence type="predicted"/>
<dbReference type="STRING" id="631362.Thi970DRAFT_03413"/>
<keyword evidence="2" id="KW-1185">Reference proteome</keyword>
<accession>H8Z794</accession>
<evidence type="ECO:0000313" key="2">
    <source>
        <dbReference type="Proteomes" id="UP000002964"/>
    </source>
</evidence>
<dbReference type="AlphaFoldDB" id="H8Z794"/>
<sequence length="89" mass="10383">MIGGYSCRLCRRFTMITAERILEEARSLPEFELREVLDFVGYLKARSRQPAVDEGDEDAEADWAEFKEGAGLWSGKFVREECYDRKILR</sequence>
<reference evidence="1 2" key="2">
    <citation type="submission" date="2011-11" db="EMBL/GenBank/DDBJ databases">
        <authorList>
            <consortium name="US DOE Joint Genome Institute"/>
            <person name="Lucas S."/>
            <person name="Han J."/>
            <person name="Lapidus A."/>
            <person name="Cheng J.-F."/>
            <person name="Goodwin L."/>
            <person name="Pitluck S."/>
            <person name="Peters L."/>
            <person name="Ovchinnikova G."/>
            <person name="Zhang X."/>
            <person name="Detter J.C."/>
            <person name="Han C."/>
            <person name="Tapia R."/>
            <person name="Land M."/>
            <person name="Hauser L."/>
            <person name="Kyrpides N."/>
            <person name="Ivanova N."/>
            <person name="Pagani I."/>
            <person name="Vogl K."/>
            <person name="Liu Z."/>
            <person name="Overmann J."/>
            <person name="Frigaard N.-U."/>
            <person name="Bryant D."/>
            <person name="Woyke T."/>
        </authorList>
    </citation>
    <scope>NUCLEOTIDE SEQUENCE [LARGE SCALE GENOMIC DNA]</scope>
    <source>
        <strain evidence="1 2">970</strain>
    </source>
</reference>
<organism evidence="1 2">
    <name type="scientific">Thiorhodovibrio frisius</name>
    <dbReference type="NCBI Taxonomy" id="631362"/>
    <lineage>
        <taxon>Bacteria</taxon>
        <taxon>Pseudomonadati</taxon>
        <taxon>Pseudomonadota</taxon>
        <taxon>Gammaproteobacteria</taxon>
        <taxon>Chromatiales</taxon>
        <taxon>Chromatiaceae</taxon>
        <taxon>Thiorhodovibrio</taxon>
    </lineage>
</organism>
<name>H8Z794_9GAMM</name>
<dbReference type="HOGENOM" id="CLU_189268_0_0_6"/>
<evidence type="ECO:0000313" key="1">
    <source>
        <dbReference type="EMBL" id="EIC19810.1"/>
    </source>
</evidence>
<evidence type="ECO:0008006" key="3">
    <source>
        <dbReference type="Google" id="ProtNLM"/>
    </source>
</evidence>